<dbReference type="Proteomes" id="UP000295783">
    <property type="component" value="Unassembled WGS sequence"/>
</dbReference>
<keyword evidence="2 3" id="KW-0378">Hydrolase</keyword>
<evidence type="ECO:0000313" key="6">
    <source>
        <dbReference type="Proteomes" id="UP000295783"/>
    </source>
</evidence>
<dbReference type="InterPro" id="IPR000086">
    <property type="entry name" value="NUDIX_hydrolase_dom"/>
</dbReference>
<dbReference type="PROSITE" id="PS51462">
    <property type="entry name" value="NUDIX"/>
    <property type="match status" value="1"/>
</dbReference>
<dbReference type="CDD" id="cd04699">
    <property type="entry name" value="NUDIX_MutT_Nudt1"/>
    <property type="match status" value="1"/>
</dbReference>
<dbReference type="InterPro" id="IPR015797">
    <property type="entry name" value="NUDIX_hydrolase-like_dom_sf"/>
</dbReference>
<evidence type="ECO:0000256" key="2">
    <source>
        <dbReference type="ARBA" id="ARBA00022801"/>
    </source>
</evidence>
<protein>
    <submittedName>
        <fullName evidence="5">ADP-ribose pyrophosphatase YjhB (NUDIX family)</fullName>
    </submittedName>
</protein>
<dbReference type="AlphaFoldDB" id="A0A4R6WYF5"/>
<evidence type="ECO:0000256" key="3">
    <source>
        <dbReference type="RuleBase" id="RU003476"/>
    </source>
</evidence>
<proteinExistence type="inferred from homology"/>
<comment type="cofactor">
    <cofactor evidence="1">
        <name>Mg(2+)</name>
        <dbReference type="ChEBI" id="CHEBI:18420"/>
    </cofactor>
</comment>
<dbReference type="SUPFAM" id="SSF55811">
    <property type="entry name" value="Nudix"/>
    <property type="match status" value="1"/>
</dbReference>
<organism evidence="5 6">
    <name type="scientific">Dongia mobilis</name>
    <dbReference type="NCBI Taxonomy" id="578943"/>
    <lineage>
        <taxon>Bacteria</taxon>
        <taxon>Pseudomonadati</taxon>
        <taxon>Pseudomonadota</taxon>
        <taxon>Alphaproteobacteria</taxon>
        <taxon>Rhodospirillales</taxon>
        <taxon>Dongiaceae</taxon>
        <taxon>Dongia</taxon>
    </lineage>
</organism>
<dbReference type="EMBL" id="SNYW01000001">
    <property type="protein sequence ID" value="TDQ86331.1"/>
    <property type="molecule type" value="Genomic_DNA"/>
</dbReference>
<comment type="similarity">
    <text evidence="3">Belongs to the Nudix hydrolase family.</text>
</comment>
<name>A0A4R6WYF5_9PROT</name>
<dbReference type="InterPro" id="IPR020476">
    <property type="entry name" value="Nudix_hydrolase"/>
</dbReference>
<evidence type="ECO:0000313" key="5">
    <source>
        <dbReference type="EMBL" id="TDQ86331.1"/>
    </source>
</evidence>
<dbReference type="OrthoDB" id="289720at2"/>
<dbReference type="PANTHER" id="PTHR43046">
    <property type="entry name" value="GDP-MANNOSE MANNOSYL HYDROLASE"/>
    <property type="match status" value="1"/>
</dbReference>
<dbReference type="GO" id="GO:0016787">
    <property type="term" value="F:hydrolase activity"/>
    <property type="evidence" value="ECO:0007669"/>
    <property type="project" value="UniProtKB-KW"/>
</dbReference>
<accession>A0A4R6WYF5</accession>
<dbReference type="PANTHER" id="PTHR43046:SF2">
    <property type="entry name" value="8-OXO-DGTP DIPHOSPHATASE-RELATED"/>
    <property type="match status" value="1"/>
</dbReference>
<sequence>MERSSSAPVELQGAGPVWPVSVKGVLFVERKVVLLRNERDEWELPGGRLEAGEEPGSCLHREISEELGVDVTVADLLDCWRYPVLPAKEVLIVTFGVQPLSQADLRLSHEHTGLGGFALDDIAALPMPEGYRRSIRHWAARCGH</sequence>
<evidence type="ECO:0000259" key="4">
    <source>
        <dbReference type="PROSITE" id="PS51462"/>
    </source>
</evidence>
<dbReference type="InterPro" id="IPR020084">
    <property type="entry name" value="NUDIX_hydrolase_CS"/>
</dbReference>
<dbReference type="PRINTS" id="PR00502">
    <property type="entry name" value="NUDIXFAMILY"/>
</dbReference>
<keyword evidence="6" id="KW-1185">Reference proteome</keyword>
<dbReference type="PROSITE" id="PS00893">
    <property type="entry name" value="NUDIX_BOX"/>
    <property type="match status" value="1"/>
</dbReference>
<dbReference type="Gene3D" id="3.90.79.10">
    <property type="entry name" value="Nucleoside Triphosphate Pyrophosphohydrolase"/>
    <property type="match status" value="1"/>
</dbReference>
<dbReference type="RefSeq" id="WP_133611450.1">
    <property type="nucleotide sequence ID" value="NZ_SNYW01000001.1"/>
</dbReference>
<comment type="caution">
    <text evidence="5">The sequence shown here is derived from an EMBL/GenBank/DDBJ whole genome shotgun (WGS) entry which is preliminary data.</text>
</comment>
<evidence type="ECO:0000256" key="1">
    <source>
        <dbReference type="ARBA" id="ARBA00001946"/>
    </source>
</evidence>
<gene>
    <name evidence="5" type="ORF">A8950_0022</name>
</gene>
<dbReference type="Pfam" id="PF00293">
    <property type="entry name" value="NUDIX"/>
    <property type="match status" value="1"/>
</dbReference>
<feature type="domain" description="Nudix hydrolase" evidence="4">
    <location>
        <begin position="17"/>
        <end position="141"/>
    </location>
</feature>
<reference evidence="5 6" key="1">
    <citation type="submission" date="2019-03" db="EMBL/GenBank/DDBJ databases">
        <title>Genomic Encyclopedia of Type Strains, Phase III (KMG-III): the genomes of soil and plant-associated and newly described type strains.</title>
        <authorList>
            <person name="Whitman W."/>
        </authorList>
    </citation>
    <scope>NUCLEOTIDE SEQUENCE [LARGE SCALE GENOMIC DNA]</scope>
    <source>
        <strain evidence="5 6">CGMCC 1.7660</strain>
    </source>
</reference>